<evidence type="ECO:0000313" key="4">
    <source>
        <dbReference type="Proteomes" id="UP000233781"/>
    </source>
</evidence>
<evidence type="ECO:0000313" key="3">
    <source>
        <dbReference type="EMBL" id="PKW27875.1"/>
    </source>
</evidence>
<dbReference type="GO" id="GO:0016491">
    <property type="term" value="F:oxidoreductase activity"/>
    <property type="evidence" value="ECO:0007669"/>
    <property type="project" value="UniProtKB-KW"/>
</dbReference>
<reference evidence="3 4" key="1">
    <citation type="submission" date="2017-12" db="EMBL/GenBank/DDBJ databases">
        <title>Sequencing the genomes of 1000 Actinobacteria strains.</title>
        <authorList>
            <person name="Klenk H.-P."/>
        </authorList>
    </citation>
    <scope>NUCLEOTIDE SEQUENCE [LARGE SCALE GENOMIC DNA]</scope>
    <source>
        <strain evidence="3 4">DSM 12806</strain>
    </source>
</reference>
<dbReference type="PRINTS" id="PR00081">
    <property type="entry name" value="GDHRDH"/>
</dbReference>
<dbReference type="Gene3D" id="3.40.50.720">
    <property type="entry name" value="NAD(P)-binding Rossmann-like Domain"/>
    <property type="match status" value="1"/>
</dbReference>
<sequence length="252" mass="25186">MTALVTGASGGLGRGVARALAVAGHDVAVHYRGDADGAAAAVAEVEAAGGRAVALHADLDVALDDPSGLDARCADLLDRCEAALGPPDVVVLNAFPQHHVAWDDLDAAAWDAYHRAGLRPTAVLLRQAAARMGAGGAAVLVGSIEGLRAMPTHAPYAVAKAALHHLVGAAATELGPRGVRVVGVAPGLVERDGLEAAWPEGVARYRAASALGRPVTADEVATTIAFLTSADASGITGTTVTVDAGWSAGPGW</sequence>
<dbReference type="Proteomes" id="UP000233781">
    <property type="component" value="Unassembled WGS sequence"/>
</dbReference>
<keyword evidence="4" id="KW-1185">Reference proteome</keyword>
<dbReference type="PANTHER" id="PTHR43639">
    <property type="entry name" value="OXIDOREDUCTASE, SHORT-CHAIN DEHYDROGENASE/REDUCTASE FAMILY (AFU_ORTHOLOGUE AFUA_5G02870)"/>
    <property type="match status" value="1"/>
</dbReference>
<evidence type="ECO:0000256" key="2">
    <source>
        <dbReference type="ARBA" id="ARBA00023002"/>
    </source>
</evidence>
<dbReference type="InterPro" id="IPR036291">
    <property type="entry name" value="NAD(P)-bd_dom_sf"/>
</dbReference>
<dbReference type="PANTHER" id="PTHR43639:SF1">
    <property type="entry name" value="SHORT-CHAIN DEHYDROGENASE_REDUCTASE FAMILY PROTEIN"/>
    <property type="match status" value="1"/>
</dbReference>
<dbReference type="PROSITE" id="PS00061">
    <property type="entry name" value="ADH_SHORT"/>
    <property type="match status" value="1"/>
</dbReference>
<dbReference type="InterPro" id="IPR002347">
    <property type="entry name" value="SDR_fam"/>
</dbReference>
<evidence type="ECO:0000256" key="1">
    <source>
        <dbReference type="ARBA" id="ARBA00006484"/>
    </source>
</evidence>
<dbReference type="RefSeq" id="WP_101396235.1">
    <property type="nucleotide sequence ID" value="NZ_PJNE01000001.1"/>
</dbReference>
<dbReference type="EMBL" id="PJNE01000001">
    <property type="protein sequence ID" value="PKW27875.1"/>
    <property type="molecule type" value="Genomic_DNA"/>
</dbReference>
<proteinExistence type="inferred from homology"/>
<dbReference type="AlphaFoldDB" id="A0A2N3YLY9"/>
<accession>A0A2N3YLY9</accession>
<organism evidence="3 4">
    <name type="scientific">Phycicoccus duodecadis</name>
    <dbReference type="NCBI Taxonomy" id="173053"/>
    <lineage>
        <taxon>Bacteria</taxon>
        <taxon>Bacillati</taxon>
        <taxon>Actinomycetota</taxon>
        <taxon>Actinomycetes</taxon>
        <taxon>Micrococcales</taxon>
        <taxon>Intrasporangiaceae</taxon>
        <taxon>Phycicoccus</taxon>
    </lineage>
</organism>
<dbReference type="OrthoDB" id="4481821at2"/>
<dbReference type="Pfam" id="PF13561">
    <property type="entry name" value="adh_short_C2"/>
    <property type="match status" value="1"/>
</dbReference>
<dbReference type="CDD" id="cd05233">
    <property type="entry name" value="SDR_c"/>
    <property type="match status" value="1"/>
</dbReference>
<comment type="similarity">
    <text evidence="1">Belongs to the short-chain dehydrogenases/reductases (SDR) family.</text>
</comment>
<dbReference type="SUPFAM" id="SSF51735">
    <property type="entry name" value="NAD(P)-binding Rossmann-fold domains"/>
    <property type="match status" value="1"/>
</dbReference>
<comment type="caution">
    <text evidence="3">The sequence shown here is derived from an EMBL/GenBank/DDBJ whole genome shotgun (WGS) entry which is preliminary data.</text>
</comment>
<name>A0A2N3YLY9_9MICO</name>
<gene>
    <name evidence="3" type="ORF">ATL31_2726</name>
</gene>
<keyword evidence="2" id="KW-0560">Oxidoreductase</keyword>
<dbReference type="InterPro" id="IPR020904">
    <property type="entry name" value="Sc_DH/Rdtase_CS"/>
</dbReference>
<protein>
    <submittedName>
        <fullName evidence="3">3-oxoacyl-[acyl-carrier protein] reductase</fullName>
    </submittedName>
</protein>